<keyword evidence="2" id="KW-1185">Reference proteome</keyword>
<evidence type="ECO:0000313" key="1">
    <source>
        <dbReference type="EMBL" id="MBB5081300.1"/>
    </source>
</evidence>
<proteinExistence type="predicted"/>
<dbReference type="AlphaFoldDB" id="A0A7W8A846"/>
<gene>
    <name evidence="1" type="ORF">HNR40_006795</name>
</gene>
<dbReference type="Proteomes" id="UP000568380">
    <property type="component" value="Unassembled WGS sequence"/>
</dbReference>
<name>A0A7W8A846_9ACTN</name>
<sequence length="240" mass="25986">MTADADRVTVALLRADQRKDLFDGAPPPDVSHVLVLAAPYNCDEFVVGGNHVQIADLIRRIVGAARTALEGSGARVMPNLSLPVEVIAAVLATAGEGMDAVRAMLLADQIDMALLRADLDIVKRDQPPEQAPALPPIQWSETVRPADLLAGRTIFREVEHLVGLRHVAAVPCCGRLVELEADVEELAAIMCPYCGVQYDAELVEEPDSGGWDDTRSFVASFTVARAGFRLVKRRARKDRS</sequence>
<evidence type="ECO:0000313" key="2">
    <source>
        <dbReference type="Proteomes" id="UP000568380"/>
    </source>
</evidence>
<dbReference type="RefSeq" id="WP_184968541.1">
    <property type="nucleotide sequence ID" value="NZ_JACHIN010000010.1"/>
</dbReference>
<organism evidence="1 2">
    <name type="scientific">Nonomuraea endophytica</name>
    <dbReference type="NCBI Taxonomy" id="714136"/>
    <lineage>
        <taxon>Bacteria</taxon>
        <taxon>Bacillati</taxon>
        <taxon>Actinomycetota</taxon>
        <taxon>Actinomycetes</taxon>
        <taxon>Streptosporangiales</taxon>
        <taxon>Streptosporangiaceae</taxon>
        <taxon>Nonomuraea</taxon>
    </lineage>
</organism>
<dbReference type="EMBL" id="JACHIN010000010">
    <property type="protein sequence ID" value="MBB5081300.1"/>
    <property type="molecule type" value="Genomic_DNA"/>
</dbReference>
<protein>
    <submittedName>
        <fullName evidence="1">Uncharacterized protein</fullName>
    </submittedName>
</protein>
<comment type="caution">
    <text evidence="1">The sequence shown here is derived from an EMBL/GenBank/DDBJ whole genome shotgun (WGS) entry which is preliminary data.</text>
</comment>
<reference evidence="1 2" key="1">
    <citation type="submission" date="2020-08" db="EMBL/GenBank/DDBJ databases">
        <title>Genomic Encyclopedia of Type Strains, Phase IV (KMG-IV): sequencing the most valuable type-strain genomes for metagenomic binning, comparative biology and taxonomic classification.</title>
        <authorList>
            <person name="Goeker M."/>
        </authorList>
    </citation>
    <scope>NUCLEOTIDE SEQUENCE [LARGE SCALE GENOMIC DNA]</scope>
    <source>
        <strain evidence="1 2">DSM 45385</strain>
    </source>
</reference>
<accession>A0A7W8A846</accession>